<feature type="transmembrane region" description="Helical" evidence="5">
    <location>
        <begin position="226"/>
        <end position="245"/>
    </location>
</feature>
<reference evidence="7" key="1">
    <citation type="submission" date="2020-12" db="EMBL/GenBank/DDBJ databases">
        <title>Clostridium thailandense sp. nov., a novel acetogenic bacterium isolated from peat land soil in Thailand.</title>
        <authorList>
            <person name="Chaikitkaew S."/>
            <person name="Birkeland N.K."/>
        </authorList>
    </citation>
    <scope>NUCLEOTIDE SEQUENCE</scope>
    <source>
        <strain evidence="7">DSM 17425</strain>
    </source>
</reference>
<keyword evidence="4" id="KW-0175">Coiled coil</keyword>
<dbReference type="SUPFAM" id="SSF58104">
    <property type="entry name" value="Methyl-accepting chemotaxis protein (MCP) signaling domain"/>
    <property type="match status" value="1"/>
</dbReference>
<keyword evidence="5" id="KW-1133">Transmembrane helix</keyword>
<evidence type="ECO:0000256" key="2">
    <source>
        <dbReference type="ARBA" id="ARBA00029447"/>
    </source>
</evidence>
<gene>
    <name evidence="7" type="ORF">I6U51_09460</name>
</gene>
<keyword evidence="5" id="KW-0812">Transmembrane</keyword>
<feature type="coiled-coil region" evidence="4">
    <location>
        <begin position="339"/>
        <end position="387"/>
    </location>
</feature>
<dbReference type="AlphaFoldDB" id="A0A934HR42"/>
<dbReference type="InterPro" id="IPR004089">
    <property type="entry name" value="MCPsignal_dom"/>
</dbReference>
<dbReference type="InterPro" id="IPR038158">
    <property type="entry name" value="H-NOX_domain_sf"/>
</dbReference>
<evidence type="ECO:0000256" key="4">
    <source>
        <dbReference type="SAM" id="Coils"/>
    </source>
</evidence>
<dbReference type="RefSeq" id="WP_211142411.1">
    <property type="nucleotide sequence ID" value="NZ_JAEEGB010000009.1"/>
</dbReference>
<feature type="domain" description="Methyl-accepting transducer" evidence="6">
    <location>
        <begin position="313"/>
        <end position="570"/>
    </location>
</feature>
<dbReference type="GO" id="GO:0020037">
    <property type="term" value="F:heme binding"/>
    <property type="evidence" value="ECO:0007669"/>
    <property type="project" value="InterPro"/>
</dbReference>
<evidence type="ECO:0000313" key="8">
    <source>
        <dbReference type="Proteomes" id="UP000622687"/>
    </source>
</evidence>
<dbReference type="SMART" id="SM00283">
    <property type="entry name" value="MA"/>
    <property type="match status" value="1"/>
</dbReference>
<protein>
    <submittedName>
        <fullName evidence="7">Heme NO-binding domain-containing protein</fullName>
    </submittedName>
</protein>
<comment type="similarity">
    <text evidence="2">Belongs to the methyl-accepting chemotaxis (MCP) protein family.</text>
</comment>
<dbReference type="GO" id="GO:0016020">
    <property type="term" value="C:membrane"/>
    <property type="evidence" value="ECO:0007669"/>
    <property type="project" value="InterPro"/>
</dbReference>
<dbReference type="Gene3D" id="1.10.287.950">
    <property type="entry name" value="Methyl-accepting chemotaxis protein"/>
    <property type="match status" value="1"/>
</dbReference>
<keyword evidence="5" id="KW-0472">Membrane</keyword>
<evidence type="ECO:0000259" key="6">
    <source>
        <dbReference type="PROSITE" id="PS50111"/>
    </source>
</evidence>
<dbReference type="InterPro" id="IPR024096">
    <property type="entry name" value="NO_sig/Golgi_transp_ligand-bd"/>
</dbReference>
<comment type="caution">
    <text evidence="7">The sequence shown here is derived from an EMBL/GenBank/DDBJ whole genome shotgun (WGS) entry which is preliminary data.</text>
</comment>
<dbReference type="Pfam" id="PF07700">
    <property type="entry name" value="HNOB"/>
    <property type="match status" value="1"/>
</dbReference>
<dbReference type="PRINTS" id="PR00260">
    <property type="entry name" value="CHEMTRNSDUCR"/>
</dbReference>
<dbReference type="GO" id="GO:0006935">
    <property type="term" value="P:chemotaxis"/>
    <property type="evidence" value="ECO:0007669"/>
    <property type="project" value="InterPro"/>
</dbReference>
<dbReference type="Gene3D" id="3.90.1520.10">
    <property type="entry name" value="H-NOX domain"/>
    <property type="match status" value="1"/>
</dbReference>
<keyword evidence="8" id="KW-1185">Reference proteome</keyword>
<dbReference type="InterPro" id="IPR011644">
    <property type="entry name" value="Heme_NO-bd"/>
</dbReference>
<dbReference type="EMBL" id="JAEEGB010000009">
    <property type="protein sequence ID" value="MBI6872931.1"/>
    <property type="molecule type" value="Genomic_DNA"/>
</dbReference>
<feature type="transmembrane region" description="Helical" evidence="5">
    <location>
        <begin position="198"/>
        <end position="220"/>
    </location>
</feature>
<accession>A0A934HR42</accession>
<organism evidence="7 8">
    <name type="scientific">Clostridium aciditolerans</name>
    <dbReference type="NCBI Taxonomy" id="339861"/>
    <lineage>
        <taxon>Bacteria</taxon>
        <taxon>Bacillati</taxon>
        <taxon>Bacillota</taxon>
        <taxon>Clostridia</taxon>
        <taxon>Eubacteriales</taxon>
        <taxon>Clostridiaceae</taxon>
        <taxon>Clostridium</taxon>
    </lineage>
</organism>
<dbReference type="Pfam" id="PF00015">
    <property type="entry name" value="MCPsignal"/>
    <property type="match status" value="1"/>
</dbReference>
<dbReference type="SUPFAM" id="SSF111126">
    <property type="entry name" value="Ligand-binding domain in the NO signalling and Golgi transport"/>
    <property type="match status" value="1"/>
</dbReference>
<sequence length="599" mass="66748">MKGTVVATWMRTCRKLHGNDTVDKAMEAVGWGSNKIFSPAENIEDTKVKEAINLIAQDNKVDTKSLWREIGIDNISAFHSDFPAFFEHENLYSFLKSLFDIHVVMTKKFPGAKPPLVTITPISDRVAIFDYRSQRGMFDYLAGLIEGASRFFNEKIKVEEIEKTNESVKFKFTFEKDIYYKKVYRFNKLLSLGFLKDIGAKVGLFTFILSLATSIPIIGVNNVVKAIIVSVIPAIASWIAASALMGPKSIIMDDLNKIINSSFIEDGDIETGDFFEDIYRLLKNHKKSVRADFVGFKGVTDEMNTFVSNINTISDSMNHTSAEISDVVEQVANCAVDQAQNTERAVSVLNDNIQNLKSIVESENSNKTELEKALGKINNSYENVNNTSKNILDTLDKFQQVKDKGLELQGKAKDITHIVSIVSGISEQTNLLALNASIEAARAGEQGRGFAVVAEEVRKLAEQSKNAVEEINTNLIQFVEEIRGLVEKIDSQYYVLQEETKSLESVRDISYEATTSVQIVASSMIQTINELSKEADSIASIYDNIESLAAIAQENSASSEEVSASVSNYTNEIRKLIVNIHDFKNIAETFKTELGKYKI</sequence>
<evidence type="ECO:0000256" key="1">
    <source>
        <dbReference type="ARBA" id="ARBA00023224"/>
    </source>
</evidence>
<dbReference type="GO" id="GO:0004888">
    <property type="term" value="F:transmembrane signaling receptor activity"/>
    <property type="evidence" value="ECO:0007669"/>
    <property type="project" value="InterPro"/>
</dbReference>
<keyword evidence="1 3" id="KW-0807">Transducer</keyword>
<dbReference type="InterPro" id="IPR004090">
    <property type="entry name" value="Chemotax_Me-accpt_rcpt"/>
</dbReference>
<proteinExistence type="inferred from homology"/>
<dbReference type="PANTHER" id="PTHR32089">
    <property type="entry name" value="METHYL-ACCEPTING CHEMOTAXIS PROTEIN MCPB"/>
    <property type="match status" value="1"/>
</dbReference>
<dbReference type="PANTHER" id="PTHR32089:SF112">
    <property type="entry name" value="LYSOZYME-LIKE PROTEIN-RELATED"/>
    <property type="match status" value="1"/>
</dbReference>
<evidence type="ECO:0000256" key="5">
    <source>
        <dbReference type="SAM" id="Phobius"/>
    </source>
</evidence>
<dbReference type="Proteomes" id="UP000622687">
    <property type="component" value="Unassembled WGS sequence"/>
</dbReference>
<evidence type="ECO:0000313" key="7">
    <source>
        <dbReference type="EMBL" id="MBI6872931.1"/>
    </source>
</evidence>
<dbReference type="GO" id="GO:0007165">
    <property type="term" value="P:signal transduction"/>
    <property type="evidence" value="ECO:0007669"/>
    <property type="project" value="UniProtKB-KW"/>
</dbReference>
<name>A0A934HR42_9CLOT</name>
<dbReference type="PROSITE" id="PS50111">
    <property type="entry name" value="CHEMOTAXIS_TRANSDUC_2"/>
    <property type="match status" value="1"/>
</dbReference>
<evidence type="ECO:0000256" key="3">
    <source>
        <dbReference type="PROSITE-ProRule" id="PRU00284"/>
    </source>
</evidence>